<feature type="compositionally biased region" description="Low complexity" evidence="1">
    <location>
        <begin position="162"/>
        <end position="181"/>
    </location>
</feature>
<dbReference type="PROSITE" id="PS51397">
    <property type="entry name" value="WLM"/>
    <property type="match status" value="1"/>
</dbReference>
<dbReference type="InterPro" id="IPR053000">
    <property type="entry name" value="WSS1-like_metalloprotease"/>
</dbReference>
<feature type="region of interest" description="Disordered" evidence="1">
    <location>
        <begin position="157"/>
        <end position="238"/>
    </location>
</feature>
<dbReference type="GO" id="GO:0008237">
    <property type="term" value="F:metallopeptidase activity"/>
    <property type="evidence" value="ECO:0007669"/>
    <property type="project" value="TreeGrafter"/>
</dbReference>
<proteinExistence type="predicted"/>
<dbReference type="EMBL" id="JANBPU010000082">
    <property type="protein sequence ID" value="KAJ1917077.1"/>
    <property type="molecule type" value="Genomic_DNA"/>
</dbReference>
<evidence type="ECO:0000259" key="2">
    <source>
        <dbReference type="PROSITE" id="PS51397"/>
    </source>
</evidence>
<dbReference type="Pfam" id="PF08325">
    <property type="entry name" value="WLM"/>
    <property type="match status" value="1"/>
</dbReference>
<feature type="domain" description="WLM" evidence="2">
    <location>
        <begin position="1"/>
        <end position="148"/>
    </location>
</feature>
<dbReference type="OrthoDB" id="261960at2759"/>
<evidence type="ECO:0000256" key="1">
    <source>
        <dbReference type="SAM" id="MobiDB-lite"/>
    </source>
</evidence>
<dbReference type="GO" id="GO:0005634">
    <property type="term" value="C:nucleus"/>
    <property type="evidence" value="ECO:0007669"/>
    <property type="project" value="TreeGrafter"/>
</dbReference>
<dbReference type="InterPro" id="IPR013536">
    <property type="entry name" value="WLM_dom"/>
</dbReference>
<dbReference type="PANTHER" id="PTHR46622:SF1">
    <property type="entry name" value="DNA-DEPENDENT METALLOPROTEASE WSS1"/>
    <property type="match status" value="1"/>
</dbReference>
<evidence type="ECO:0000313" key="4">
    <source>
        <dbReference type="Proteomes" id="UP001150538"/>
    </source>
</evidence>
<gene>
    <name evidence="3" type="ORF">H4219_003421</name>
</gene>
<dbReference type="PANTHER" id="PTHR46622">
    <property type="entry name" value="DNA-DEPENDENT METALLOPROTEASE WSS1"/>
    <property type="match status" value="1"/>
</dbReference>
<reference evidence="3" key="1">
    <citation type="submission" date="2022-07" db="EMBL/GenBank/DDBJ databases">
        <title>Phylogenomic reconstructions and comparative analyses of Kickxellomycotina fungi.</title>
        <authorList>
            <person name="Reynolds N.K."/>
            <person name="Stajich J.E."/>
            <person name="Barry K."/>
            <person name="Grigoriev I.V."/>
            <person name="Crous P."/>
            <person name="Smith M.E."/>
        </authorList>
    </citation>
    <scope>NUCLEOTIDE SEQUENCE</scope>
    <source>
        <strain evidence="3">NBRC 100468</strain>
    </source>
</reference>
<evidence type="ECO:0000313" key="3">
    <source>
        <dbReference type="EMBL" id="KAJ1917077.1"/>
    </source>
</evidence>
<feature type="compositionally biased region" description="Basic and acidic residues" evidence="1">
    <location>
        <begin position="221"/>
        <end position="235"/>
    </location>
</feature>
<feature type="region of interest" description="Disordered" evidence="1">
    <location>
        <begin position="318"/>
        <end position="344"/>
    </location>
</feature>
<name>A0A9W7ZVN1_9FUNG</name>
<feature type="region of interest" description="Disordered" evidence="1">
    <location>
        <begin position="105"/>
        <end position="129"/>
    </location>
</feature>
<dbReference type="GO" id="GO:0006281">
    <property type="term" value="P:DNA repair"/>
    <property type="evidence" value="ECO:0007669"/>
    <property type="project" value="TreeGrafter"/>
</dbReference>
<comment type="caution">
    <text evidence="3">The sequence shown here is derived from an EMBL/GenBank/DDBJ whole genome shotgun (WGS) entry which is preliminary data.</text>
</comment>
<accession>A0A9W7ZVN1</accession>
<protein>
    <recommendedName>
        <fullName evidence="2">WLM domain-containing protein</fullName>
    </recommendedName>
</protein>
<keyword evidence="4" id="KW-1185">Reference proteome</keyword>
<dbReference type="Proteomes" id="UP001150538">
    <property type="component" value="Unassembled WGS sequence"/>
</dbReference>
<sequence length="351" mass="38912">MKKRNWKVGKLLEFYPKKSTNLLGLNVNHGQTIKIRLRYPHNINAFLPFSDILGTMLHELVHINISPHNQEFYDKLNELKRETEELISLNQYYYNLFRGNLSAGGEEEGKFGPSGERGRKRGGRKLGGTLATLSTNSITAGAAGSLRNSVLTSIIKRNPQLSSSPPVSSSGPGTTTTNSGPSRRDILSAILKRNPVYNSNTNNLPKTKTKTSDPTILLDSNGKETPKKDSKKQQKQEPIFIILDDDDDVEWELAKEHSATQQQMEELATQRGIVDNIRCGGEDTDDDEIEYISTVARNDSNASSSSSSSSSIVTKRIETIDLDSDSDNDNNSKNQSTKSIRKPSIEIICIE</sequence>
<organism evidence="3 4">
    <name type="scientific">Mycoemilia scoparia</name>
    <dbReference type="NCBI Taxonomy" id="417184"/>
    <lineage>
        <taxon>Eukaryota</taxon>
        <taxon>Fungi</taxon>
        <taxon>Fungi incertae sedis</taxon>
        <taxon>Zoopagomycota</taxon>
        <taxon>Kickxellomycotina</taxon>
        <taxon>Kickxellomycetes</taxon>
        <taxon>Kickxellales</taxon>
        <taxon>Kickxellaceae</taxon>
        <taxon>Mycoemilia</taxon>
    </lineage>
</organism>
<dbReference type="AlphaFoldDB" id="A0A9W7ZVN1"/>